<dbReference type="AlphaFoldDB" id="A0A0J6HCB7"/>
<dbReference type="PATRIC" id="fig|1664069.3.peg.4380"/>
<dbReference type="Proteomes" id="UP001341297">
    <property type="component" value="Unassembled WGS sequence"/>
</dbReference>
<proteinExistence type="predicted"/>
<accession>A0A0J6HCB7</accession>
<keyword evidence="5" id="KW-1185">Reference proteome</keyword>
<evidence type="ECO:0000256" key="1">
    <source>
        <dbReference type="SAM" id="SignalP"/>
    </source>
</evidence>
<gene>
    <name evidence="2" type="ORF">AB447_206895</name>
    <name evidence="3" type="ORF">P8828_03885</name>
</gene>
<reference evidence="2" key="2">
    <citation type="submission" date="2015-10" db="EMBL/GenBank/DDBJ databases">
        <authorList>
            <person name="Gilbert D.G."/>
        </authorList>
    </citation>
    <scope>NUCLEOTIDE SEQUENCE</scope>
    <source>
        <strain evidence="2">GO-13</strain>
    </source>
</reference>
<organism evidence="2 4">
    <name type="scientific">Bacillus glycinifermentans</name>
    <dbReference type="NCBI Taxonomy" id="1664069"/>
    <lineage>
        <taxon>Bacteria</taxon>
        <taxon>Bacillati</taxon>
        <taxon>Bacillota</taxon>
        <taxon>Bacilli</taxon>
        <taxon>Bacillales</taxon>
        <taxon>Bacillaceae</taxon>
        <taxon>Bacillus</taxon>
    </lineage>
</organism>
<reference evidence="3 5" key="3">
    <citation type="submission" date="2023-03" db="EMBL/GenBank/DDBJ databases">
        <title>Agriculturally important microbes genome sequencing.</title>
        <authorList>
            <person name="Dunlap C."/>
        </authorList>
    </citation>
    <scope>NUCLEOTIDE SEQUENCE [LARGE SCALE GENOMIC DNA]</scope>
    <source>
        <strain evidence="3 5">CBP-3203</strain>
    </source>
</reference>
<dbReference type="EMBL" id="LECW02000045">
    <property type="protein sequence ID" value="KRT90299.1"/>
    <property type="molecule type" value="Genomic_DNA"/>
</dbReference>
<accession>A0A0J6EN47</accession>
<reference evidence="2 4" key="1">
    <citation type="journal article" date="2015" name="Int. J. Syst. Evol. Microbiol.">
        <title>Bacillus glycinifermentans sp. nov., isolated from fermented soybean paste.</title>
        <authorList>
            <person name="Kim S.J."/>
            <person name="Dunlap C.A."/>
            <person name="Kwon S.W."/>
            <person name="Rooney A.P."/>
        </authorList>
    </citation>
    <scope>NUCLEOTIDE SEQUENCE [LARGE SCALE GENOMIC DNA]</scope>
    <source>
        <strain evidence="2 4">GO-13</strain>
    </source>
</reference>
<name>A0A0J6HCB7_9BACI</name>
<evidence type="ECO:0000313" key="2">
    <source>
        <dbReference type="EMBL" id="KRT90299.1"/>
    </source>
</evidence>
<protein>
    <submittedName>
        <fullName evidence="2">Uncharacterized protein</fullName>
    </submittedName>
</protein>
<feature type="chain" id="PRO_5013455031" evidence="1">
    <location>
        <begin position="28"/>
        <end position="130"/>
    </location>
</feature>
<comment type="caution">
    <text evidence="2">The sequence shown here is derived from an EMBL/GenBank/DDBJ whole genome shotgun (WGS) entry which is preliminary data.</text>
</comment>
<keyword evidence="1" id="KW-0732">Signal</keyword>
<dbReference type="Proteomes" id="UP000036168">
    <property type="component" value="Unassembled WGS sequence"/>
</dbReference>
<dbReference type="OrthoDB" id="2900911at2"/>
<evidence type="ECO:0000313" key="4">
    <source>
        <dbReference type="Proteomes" id="UP000036168"/>
    </source>
</evidence>
<dbReference type="EMBL" id="JARRTL010000006">
    <property type="protein sequence ID" value="MEC0483994.1"/>
    <property type="molecule type" value="Genomic_DNA"/>
</dbReference>
<feature type="signal peptide" evidence="1">
    <location>
        <begin position="1"/>
        <end position="27"/>
    </location>
</feature>
<evidence type="ECO:0000313" key="3">
    <source>
        <dbReference type="EMBL" id="MEC0483994.1"/>
    </source>
</evidence>
<evidence type="ECO:0000313" key="5">
    <source>
        <dbReference type="Proteomes" id="UP001341297"/>
    </source>
</evidence>
<sequence length="130" mass="14538">MKKIAISLFTAALLLVVCFASSSEAFAMSSKGAIKFKTDANTYSKHATSIVVTGTLREDNDNGYVVYLYKKGRTTPVKMIEVDHKIGTRNFRAVFSTKNIPAGKYDVIVAQSWGYKDWHGELQHYITVQH</sequence>
<dbReference type="RefSeq" id="WP_048354090.1">
    <property type="nucleotide sequence ID" value="NZ_CP023481.1"/>
</dbReference>